<evidence type="ECO:0000313" key="1">
    <source>
        <dbReference type="EMBL" id="KUL23347.1"/>
    </source>
</evidence>
<dbReference type="Gene3D" id="3.40.50.1820">
    <property type="entry name" value="alpha/beta hydrolase"/>
    <property type="match status" value="1"/>
</dbReference>
<dbReference type="AlphaFoldDB" id="A0A124G7N1"/>
<organism evidence="1 2">
    <name type="scientific">Actinoplanes awajinensis subsp. mycoplanecinus</name>
    <dbReference type="NCBI Taxonomy" id="135947"/>
    <lineage>
        <taxon>Bacteria</taxon>
        <taxon>Bacillati</taxon>
        <taxon>Actinomycetota</taxon>
        <taxon>Actinomycetes</taxon>
        <taxon>Micromonosporales</taxon>
        <taxon>Micromonosporaceae</taxon>
        <taxon>Actinoplanes</taxon>
    </lineage>
</organism>
<comment type="caution">
    <text evidence="1">The sequence shown here is derived from an EMBL/GenBank/DDBJ whole genome shotgun (WGS) entry which is preliminary data.</text>
</comment>
<dbReference type="RefSeq" id="WP_198171306.1">
    <property type="nucleotide sequence ID" value="NZ_LLZH01000332.1"/>
</dbReference>
<proteinExistence type="predicted"/>
<sequence length="297" mass="29875">MRFTSPMSADGASFTLDDIPGVLWTPEHVPGPWPLIVLGHGGGQHKLAPGVTGPARRFVAAGFAVVAVDAPHHGDRPKSAGFVRVTAENRAAMQAGEDVAARFTALHAELARQAVPEWQAVVTELFRYVGEGPVGYRGVSMGCGLGLPFVAADGRVRAAVLGLAGVPIPGGAAGAPGVPGTAGLPGAAGVPGAGGVPGVPGAGGVPGVAGLGGLAEVAGRVAVPVQFLVQWDDRLVPREEALALFDALGSAEKTLHANPGDHGEVPRAETEDATHFFTRHLTQPGLAGLEMARSGAA</sequence>
<dbReference type="EMBL" id="LLZH01000332">
    <property type="protein sequence ID" value="KUL23347.1"/>
    <property type="molecule type" value="Genomic_DNA"/>
</dbReference>
<protein>
    <recommendedName>
        <fullName evidence="3">Dienelactone hydrolase</fullName>
    </recommendedName>
</protein>
<accession>A0A124G7N1</accession>
<keyword evidence="2" id="KW-1185">Reference proteome</keyword>
<dbReference type="InterPro" id="IPR029058">
    <property type="entry name" value="AB_hydrolase_fold"/>
</dbReference>
<dbReference type="Proteomes" id="UP000053244">
    <property type="component" value="Unassembled WGS sequence"/>
</dbReference>
<evidence type="ECO:0008006" key="3">
    <source>
        <dbReference type="Google" id="ProtNLM"/>
    </source>
</evidence>
<reference evidence="1 2" key="1">
    <citation type="submission" date="2015-10" db="EMBL/GenBank/DDBJ databases">
        <authorList>
            <person name="Gilbert D.G."/>
        </authorList>
    </citation>
    <scope>NUCLEOTIDE SEQUENCE [LARGE SCALE GENOMIC DNA]</scope>
    <source>
        <strain evidence="1 2">NRRL B-16712</strain>
    </source>
</reference>
<evidence type="ECO:0000313" key="2">
    <source>
        <dbReference type="Proteomes" id="UP000053244"/>
    </source>
</evidence>
<name>A0A124G7N1_9ACTN</name>
<dbReference type="SUPFAM" id="SSF53474">
    <property type="entry name" value="alpha/beta-Hydrolases"/>
    <property type="match status" value="1"/>
</dbReference>
<gene>
    <name evidence="1" type="ORF">ADL15_46550</name>
</gene>